<dbReference type="InterPro" id="IPR002514">
    <property type="entry name" value="Transposase_8"/>
</dbReference>
<accession>A0A6N9R227</accession>
<feature type="compositionally biased region" description="Polar residues" evidence="3">
    <location>
        <begin position="58"/>
        <end position="74"/>
    </location>
</feature>
<dbReference type="Gene3D" id="1.10.10.60">
    <property type="entry name" value="Homeodomain-like"/>
    <property type="match status" value="1"/>
</dbReference>
<evidence type="ECO:0000313" key="5">
    <source>
        <dbReference type="EMBL" id="NDO79173.1"/>
    </source>
</evidence>
<gene>
    <name evidence="5" type="ORF">GKZ75_13320</name>
</gene>
<dbReference type="SUPFAM" id="SSF46689">
    <property type="entry name" value="Homeodomain-like"/>
    <property type="match status" value="1"/>
</dbReference>
<dbReference type="InterPro" id="IPR050900">
    <property type="entry name" value="Transposase_IS3/IS150/IS904"/>
</dbReference>
<dbReference type="InterPro" id="IPR009057">
    <property type="entry name" value="Homeodomain-like_sf"/>
</dbReference>
<proteinExistence type="predicted"/>
<dbReference type="Pfam" id="PF01527">
    <property type="entry name" value="HTH_Tnp_1"/>
    <property type="match status" value="1"/>
</dbReference>
<dbReference type="InterPro" id="IPR012337">
    <property type="entry name" value="RNaseH-like_sf"/>
</dbReference>
<dbReference type="InterPro" id="IPR025948">
    <property type="entry name" value="HTH-like_dom"/>
</dbReference>
<evidence type="ECO:0000256" key="3">
    <source>
        <dbReference type="SAM" id="MobiDB-lite"/>
    </source>
</evidence>
<feature type="region of interest" description="Disordered" evidence="3">
    <location>
        <begin position="55"/>
        <end position="82"/>
    </location>
</feature>
<dbReference type="Pfam" id="PF13276">
    <property type="entry name" value="HTH_21"/>
    <property type="match status" value="1"/>
</dbReference>
<dbReference type="PROSITE" id="PS50994">
    <property type="entry name" value="INTEGRASE"/>
    <property type="match status" value="1"/>
</dbReference>
<protein>
    <submittedName>
        <fullName evidence="5">IS3 family transposase</fullName>
    </submittedName>
</protein>
<dbReference type="NCBIfam" id="NF033516">
    <property type="entry name" value="transpos_IS3"/>
    <property type="match status" value="1"/>
</dbReference>
<reference evidence="5 6" key="1">
    <citation type="submission" date="2019-11" db="EMBL/GenBank/DDBJ databases">
        <title>Draft genome sequence of Kocuria indica DP-K7, a methyl red degrading Actinobacterium.</title>
        <authorList>
            <person name="Kumaran S."/>
            <person name="Tischler D."/>
            <person name="Ngo A.C.R."/>
            <person name="Schultes F."/>
        </authorList>
    </citation>
    <scope>NUCLEOTIDE SEQUENCE [LARGE SCALE GENOMIC DNA]</scope>
    <source>
        <strain evidence="5 6">DP-K7</strain>
    </source>
</reference>
<sequence length="420" mass="46560">MARKNYSEEFRRQAVDLYESTPGATVRGIAEDLGIVRGTLRYWLEVYGTGKKTAADGTLTSSPLQSKPSPTSPTGPAGETPEQKIARLEARVNELEVETTKLTTEREILQRAAKYFAGGDGLVSRFQFVADNSATFEVKRLCELVEIERSSYYAWLKAAPAREARAADDAALAERIRAVHAEDNTQGAPRITAELNDSAPAGERVNHKRVARVMRLQGIRGYVKKRRVRTTIPEPSGQKYPDLLKRDFTAPAPGLRYVGDITYLPIADGTNLYLATVIDCYSRRLVGWAIADHMRTELVEDALKAAAATRGTLKGSVFHSDHGSVYCSKDYAKLCRKLGVTQSMGAVGSSADNALAESFNATMKREVLQDAACWSNELVCRRQVFRWLVRYNTKRRHSWCRYVPPVLYETGNTATLPTAA</sequence>
<feature type="coiled-coil region" evidence="2">
    <location>
        <begin position="85"/>
        <end position="112"/>
    </location>
</feature>
<dbReference type="SUPFAM" id="SSF53098">
    <property type="entry name" value="Ribonuclease H-like"/>
    <property type="match status" value="1"/>
</dbReference>
<dbReference type="GO" id="GO:0003677">
    <property type="term" value="F:DNA binding"/>
    <property type="evidence" value="ECO:0007669"/>
    <property type="project" value="InterPro"/>
</dbReference>
<comment type="caution">
    <text evidence="5">The sequence shown here is derived from an EMBL/GenBank/DDBJ whole genome shotgun (WGS) entry which is preliminary data.</text>
</comment>
<dbReference type="InterPro" id="IPR001584">
    <property type="entry name" value="Integrase_cat-core"/>
</dbReference>
<dbReference type="GO" id="GO:0006313">
    <property type="term" value="P:DNA transposition"/>
    <property type="evidence" value="ECO:0007669"/>
    <property type="project" value="InterPro"/>
</dbReference>
<organism evidence="5 6">
    <name type="scientific">Kocuria marina subsp. indica</name>
    <dbReference type="NCBI Taxonomy" id="1049583"/>
    <lineage>
        <taxon>Bacteria</taxon>
        <taxon>Bacillati</taxon>
        <taxon>Actinomycetota</taxon>
        <taxon>Actinomycetes</taxon>
        <taxon>Micrococcales</taxon>
        <taxon>Micrococcaceae</taxon>
        <taxon>Kocuria</taxon>
    </lineage>
</organism>
<name>A0A6N9R227_9MICC</name>
<evidence type="ECO:0000313" key="6">
    <source>
        <dbReference type="Proteomes" id="UP000471026"/>
    </source>
</evidence>
<evidence type="ECO:0000256" key="1">
    <source>
        <dbReference type="ARBA" id="ARBA00002286"/>
    </source>
</evidence>
<dbReference type="EMBL" id="WMHZ01000036">
    <property type="protein sequence ID" value="NDO79173.1"/>
    <property type="molecule type" value="Genomic_DNA"/>
</dbReference>
<keyword evidence="2" id="KW-0175">Coiled coil</keyword>
<feature type="domain" description="Integrase catalytic" evidence="4">
    <location>
        <begin position="249"/>
        <end position="412"/>
    </location>
</feature>
<dbReference type="GO" id="GO:0004803">
    <property type="term" value="F:transposase activity"/>
    <property type="evidence" value="ECO:0007669"/>
    <property type="project" value="InterPro"/>
</dbReference>
<dbReference type="Gene3D" id="3.30.420.10">
    <property type="entry name" value="Ribonuclease H-like superfamily/Ribonuclease H"/>
    <property type="match status" value="1"/>
</dbReference>
<dbReference type="Proteomes" id="UP000471026">
    <property type="component" value="Unassembled WGS sequence"/>
</dbReference>
<comment type="function">
    <text evidence="1">Involved in the transposition of the insertion sequence.</text>
</comment>
<evidence type="ECO:0000259" key="4">
    <source>
        <dbReference type="PROSITE" id="PS50994"/>
    </source>
</evidence>
<dbReference type="AlphaFoldDB" id="A0A6N9R227"/>
<dbReference type="PANTHER" id="PTHR46889:SF4">
    <property type="entry name" value="TRANSPOSASE INSO FOR INSERTION SEQUENCE ELEMENT IS911B-RELATED"/>
    <property type="match status" value="1"/>
</dbReference>
<evidence type="ECO:0000256" key="2">
    <source>
        <dbReference type="SAM" id="Coils"/>
    </source>
</evidence>
<dbReference type="GO" id="GO:0015074">
    <property type="term" value="P:DNA integration"/>
    <property type="evidence" value="ECO:0007669"/>
    <property type="project" value="InterPro"/>
</dbReference>
<dbReference type="RefSeq" id="WP_162230428.1">
    <property type="nucleotide sequence ID" value="NZ_WMHZ01000036.1"/>
</dbReference>
<dbReference type="Pfam" id="PF00665">
    <property type="entry name" value="rve"/>
    <property type="match status" value="1"/>
</dbReference>
<dbReference type="InterPro" id="IPR048020">
    <property type="entry name" value="Transpos_IS3"/>
</dbReference>
<dbReference type="PANTHER" id="PTHR46889">
    <property type="entry name" value="TRANSPOSASE INSF FOR INSERTION SEQUENCE IS3B-RELATED"/>
    <property type="match status" value="1"/>
</dbReference>
<dbReference type="InterPro" id="IPR036397">
    <property type="entry name" value="RNaseH_sf"/>
</dbReference>